<feature type="region of interest" description="Disordered" evidence="1">
    <location>
        <begin position="18"/>
        <end position="53"/>
    </location>
</feature>
<evidence type="ECO:0000313" key="3">
    <source>
        <dbReference type="Proteomes" id="UP000191154"/>
    </source>
</evidence>
<dbReference type="EMBL" id="LZYZ01000001">
    <property type="protein sequence ID" value="OOM16274.1"/>
    <property type="molecule type" value="Genomic_DNA"/>
</dbReference>
<dbReference type="RefSeq" id="WP_077864007.1">
    <property type="nucleotide sequence ID" value="NZ_LZYZ01000001.1"/>
</dbReference>
<sequence>MEFKFNKIDTDIRKKMQEKVKEGKIHGNERVSIKKDIKEDDNKNETTKEENNKNFKKRFFTIDGIRYTKEALDIKVEKLEELDEENSRGRILDAKK</sequence>
<protein>
    <submittedName>
        <fullName evidence="2">Uncharacterized protein</fullName>
    </submittedName>
</protein>
<dbReference type="AlphaFoldDB" id="A0A1S8NIG6"/>
<name>A0A1S8NIG6_CLOSA</name>
<reference evidence="2 3" key="1">
    <citation type="submission" date="2016-05" db="EMBL/GenBank/DDBJ databases">
        <title>Microbial solvent formation.</title>
        <authorList>
            <person name="Poehlein A."/>
            <person name="Montoya Solano J.D."/>
            <person name="Flitsch S."/>
            <person name="Krabben P."/>
            <person name="Duerre P."/>
            <person name="Daniel R."/>
        </authorList>
    </citation>
    <scope>NUCLEOTIDE SEQUENCE [LARGE SCALE GENOMIC DNA]</scope>
    <source>
        <strain evidence="2 3">L1-8</strain>
    </source>
</reference>
<dbReference type="Proteomes" id="UP000191154">
    <property type="component" value="Unassembled WGS sequence"/>
</dbReference>
<accession>A0A1S8NIG6</accession>
<organism evidence="2 3">
    <name type="scientific">Clostridium saccharobutylicum</name>
    <dbReference type="NCBI Taxonomy" id="169679"/>
    <lineage>
        <taxon>Bacteria</taxon>
        <taxon>Bacillati</taxon>
        <taxon>Bacillota</taxon>
        <taxon>Clostridia</taxon>
        <taxon>Eubacteriales</taxon>
        <taxon>Clostridiaceae</taxon>
        <taxon>Clostridium</taxon>
    </lineage>
</organism>
<gene>
    <name evidence="2" type="ORF">CLOSAC_05450</name>
</gene>
<proteinExistence type="predicted"/>
<evidence type="ECO:0000256" key="1">
    <source>
        <dbReference type="SAM" id="MobiDB-lite"/>
    </source>
</evidence>
<comment type="caution">
    <text evidence="2">The sequence shown here is derived from an EMBL/GenBank/DDBJ whole genome shotgun (WGS) entry which is preliminary data.</text>
</comment>
<evidence type="ECO:0000313" key="2">
    <source>
        <dbReference type="EMBL" id="OOM16274.1"/>
    </source>
</evidence>